<dbReference type="EMBL" id="MKGL01000787">
    <property type="protein sequence ID" value="RNE95840.1"/>
    <property type="molecule type" value="Genomic_DNA"/>
</dbReference>
<dbReference type="NCBIfam" id="TIGR01631">
    <property type="entry name" value="Trypano_RHS"/>
    <property type="match status" value="1"/>
</dbReference>
<dbReference type="InterPro" id="IPR006518">
    <property type="entry name" value="Trypano_RHS"/>
</dbReference>
<feature type="domain" description="DUF7578" evidence="3">
    <location>
        <begin position="49"/>
        <end position="110"/>
    </location>
</feature>
<protein>
    <submittedName>
        <fullName evidence="4">Retrotransposon hot spot (RHS) protein</fullName>
    </submittedName>
</protein>
<dbReference type="RefSeq" id="XP_029233423.1">
    <property type="nucleotide sequence ID" value="XM_029386723.1"/>
</dbReference>
<evidence type="ECO:0000313" key="4">
    <source>
        <dbReference type="EMBL" id="RNE95840.1"/>
    </source>
</evidence>
<name>A0A422MRM4_TRYRA</name>
<gene>
    <name evidence="4" type="ORF">TraAM80_10074</name>
</gene>
<dbReference type="GeneID" id="40334007"/>
<keyword evidence="1" id="KW-0175">Coiled coil</keyword>
<keyword evidence="5" id="KW-1185">Reference proteome</keyword>
<accession>A0A422MRM4</accession>
<dbReference type="OMA" id="GEDQNVW"/>
<feature type="region of interest" description="Disordered" evidence="2">
    <location>
        <begin position="1"/>
        <end position="28"/>
    </location>
</feature>
<dbReference type="Pfam" id="PF24466">
    <property type="entry name" value="DUF7578"/>
    <property type="match status" value="1"/>
</dbReference>
<dbReference type="Proteomes" id="UP000283634">
    <property type="component" value="Unassembled WGS sequence"/>
</dbReference>
<comment type="caution">
    <text evidence="4">The sequence shown here is derived from an EMBL/GenBank/DDBJ whole genome shotgun (WGS) entry which is preliminary data.</text>
</comment>
<dbReference type="VEuPathDB" id="TriTrypDB:TRSC58_01499"/>
<sequence length="213" mass="24470">MSDGYREESHPTEETPAQRRRVEGAPQRPRWTLSSSIEDVLNVRVGQSNGILLNDFLRQYIGPSRAVGEDQNVWMEVFVQQPRAFIEDENVLGLILASPSYTAIREEMEGARRLREDARKLREDVRKLTERMVATLRDWKDLKDKSIVSAIAQTKLKAALQQAEDAEKERWGNEKPPRRPRLEGFYESVFNATWSHVMGFPEGEGEDMVVIEG</sequence>
<evidence type="ECO:0000256" key="2">
    <source>
        <dbReference type="SAM" id="MobiDB-lite"/>
    </source>
</evidence>
<reference evidence="4 5" key="1">
    <citation type="journal article" date="2018" name="BMC Genomics">
        <title>Genomic comparison of Trypanosoma conorhini and Trypanosoma rangeli to Trypanosoma cruzi strains of high and low virulence.</title>
        <authorList>
            <person name="Bradwell K.R."/>
            <person name="Koparde V.N."/>
            <person name="Matveyev A.V."/>
            <person name="Serrano M.G."/>
            <person name="Alves J.M."/>
            <person name="Parikh H."/>
            <person name="Huang B."/>
            <person name="Lee V."/>
            <person name="Espinosa-Alvarez O."/>
            <person name="Ortiz P.A."/>
            <person name="Costa-Martins A.G."/>
            <person name="Teixeira M.M."/>
            <person name="Buck G.A."/>
        </authorList>
    </citation>
    <scope>NUCLEOTIDE SEQUENCE [LARGE SCALE GENOMIC DNA]</scope>
    <source>
        <strain evidence="4 5">AM80</strain>
    </source>
</reference>
<proteinExistence type="predicted"/>
<dbReference type="AlphaFoldDB" id="A0A422MRM4"/>
<feature type="compositionally biased region" description="Basic and acidic residues" evidence="2">
    <location>
        <begin position="1"/>
        <end position="23"/>
    </location>
</feature>
<evidence type="ECO:0000259" key="3">
    <source>
        <dbReference type="Pfam" id="PF24466"/>
    </source>
</evidence>
<evidence type="ECO:0000313" key="5">
    <source>
        <dbReference type="Proteomes" id="UP000283634"/>
    </source>
</evidence>
<feature type="coiled-coil region" evidence="1">
    <location>
        <begin position="101"/>
        <end position="169"/>
    </location>
</feature>
<dbReference type="InterPro" id="IPR056000">
    <property type="entry name" value="DUF7578"/>
</dbReference>
<dbReference type="OrthoDB" id="251532at2759"/>
<organism evidence="4 5">
    <name type="scientific">Trypanosoma rangeli</name>
    <dbReference type="NCBI Taxonomy" id="5698"/>
    <lineage>
        <taxon>Eukaryota</taxon>
        <taxon>Discoba</taxon>
        <taxon>Euglenozoa</taxon>
        <taxon>Kinetoplastea</taxon>
        <taxon>Metakinetoplastina</taxon>
        <taxon>Trypanosomatida</taxon>
        <taxon>Trypanosomatidae</taxon>
        <taxon>Trypanosoma</taxon>
        <taxon>Herpetosoma</taxon>
    </lineage>
</organism>
<evidence type="ECO:0000256" key="1">
    <source>
        <dbReference type="SAM" id="Coils"/>
    </source>
</evidence>